<evidence type="ECO:0000256" key="5">
    <source>
        <dbReference type="SAM" id="SignalP"/>
    </source>
</evidence>
<keyword evidence="4" id="KW-0964">Secreted</keyword>
<protein>
    <submittedName>
        <fullName evidence="7">Pectin lyase-like protein</fullName>
    </submittedName>
</protein>
<dbReference type="SUPFAM" id="SSF51126">
    <property type="entry name" value="Pectin lyase-like"/>
    <property type="match status" value="1"/>
</dbReference>
<evidence type="ECO:0000256" key="1">
    <source>
        <dbReference type="ARBA" id="ARBA00010980"/>
    </source>
</evidence>
<dbReference type="AlphaFoldDB" id="A0A6A7A9M8"/>
<evidence type="ECO:0000259" key="6">
    <source>
        <dbReference type="SMART" id="SM00656"/>
    </source>
</evidence>
<name>A0A6A7A9M8_9PLEO</name>
<gene>
    <name evidence="7" type="ORF">CC86DRAFT_191176</name>
</gene>
<evidence type="ECO:0000256" key="2">
    <source>
        <dbReference type="ARBA" id="ARBA00022729"/>
    </source>
</evidence>
<feature type="chain" id="PRO_5025484964" evidence="5">
    <location>
        <begin position="19"/>
        <end position="315"/>
    </location>
</feature>
<dbReference type="InterPro" id="IPR002022">
    <property type="entry name" value="Pec_lyase"/>
</dbReference>
<dbReference type="Gene3D" id="2.160.20.10">
    <property type="entry name" value="Single-stranded right-handed beta-helix, Pectin lyase-like"/>
    <property type="match status" value="1"/>
</dbReference>
<comment type="similarity">
    <text evidence="1 4">Belongs to the polysaccharide lyase 1 family.</text>
</comment>
<keyword evidence="4" id="KW-0119">Carbohydrate metabolism</keyword>
<dbReference type="SMART" id="SM00656">
    <property type="entry name" value="Amb_all"/>
    <property type="match status" value="1"/>
</dbReference>
<keyword evidence="3 4" id="KW-0456">Lyase</keyword>
<evidence type="ECO:0000256" key="4">
    <source>
        <dbReference type="RuleBase" id="RU361173"/>
    </source>
</evidence>
<keyword evidence="8" id="KW-1185">Reference proteome</keyword>
<dbReference type="OrthoDB" id="1637350at2759"/>
<keyword evidence="2 5" id="KW-0732">Signal</keyword>
<reference evidence="7" key="1">
    <citation type="journal article" date="2020" name="Stud. Mycol.">
        <title>101 Dothideomycetes genomes: a test case for predicting lifestyles and emergence of pathogens.</title>
        <authorList>
            <person name="Haridas S."/>
            <person name="Albert R."/>
            <person name="Binder M."/>
            <person name="Bloem J."/>
            <person name="Labutti K."/>
            <person name="Salamov A."/>
            <person name="Andreopoulos B."/>
            <person name="Baker S."/>
            <person name="Barry K."/>
            <person name="Bills G."/>
            <person name="Bluhm B."/>
            <person name="Cannon C."/>
            <person name="Castanera R."/>
            <person name="Culley D."/>
            <person name="Daum C."/>
            <person name="Ezra D."/>
            <person name="Gonzalez J."/>
            <person name="Henrissat B."/>
            <person name="Kuo A."/>
            <person name="Liang C."/>
            <person name="Lipzen A."/>
            <person name="Lutzoni F."/>
            <person name="Magnuson J."/>
            <person name="Mondo S."/>
            <person name="Nolan M."/>
            <person name="Ohm R."/>
            <person name="Pangilinan J."/>
            <person name="Park H.-J."/>
            <person name="Ramirez L."/>
            <person name="Alfaro M."/>
            <person name="Sun H."/>
            <person name="Tritt A."/>
            <person name="Yoshinaga Y."/>
            <person name="Zwiers L.-H."/>
            <person name="Turgeon B."/>
            <person name="Goodwin S."/>
            <person name="Spatafora J."/>
            <person name="Crous P."/>
            <person name="Grigoriev I."/>
        </authorList>
    </citation>
    <scope>NUCLEOTIDE SEQUENCE</scope>
    <source>
        <strain evidence="7">CBS 113818</strain>
    </source>
</reference>
<dbReference type="InterPro" id="IPR012334">
    <property type="entry name" value="Pectin_lyas_fold"/>
</dbReference>
<keyword evidence="4" id="KW-0624">Polysaccharide degradation</keyword>
<comment type="subcellular location">
    <subcellularLocation>
        <location evidence="4">Secreted</location>
    </subcellularLocation>
</comment>
<dbReference type="GO" id="GO:0005576">
    <property type="term" value="C:extracellular region"/>
    <property type="evidence" value="ECO:0007669"/>
    <property type="project" value="UniProtKB-SubCell"/>
</dbReference>
<dbReference type="GO" id="GO:0000272">
    <property type="term" value="P:polysaccharide catabolic process"/>
    <property type="evidence" value="ECO:0007669"/>
    <property type="project" value="UniProtKB-KW"/>
</dbReference>
<dbReference type="PANTHER" id="PTHR31683:SF18">
    <property type="entry name" value="PECTATE LYASE 21-RELATED"/>
    <property type="match status" value="1"/>
</dbReference>
<feature type="signal peptide" evidence="5">
    <location>
        <begin position="1"/>
        <end position="18"/>
    </location>
</feature>
<accession>A0A6A7A9M8</accession>
<dbReference type="Pfam" id="PF00544">
    <property type="entry name" value="Pectate_lyase_4"/>
    <property type="match status" value="1"/>
</dbReference>
<dbReference type="EMBL" id="MU006221">
    <property type="protein sequence ID" value="KAF2829544.1"/>
    <property type="molecule type" value="Genomic_DNA"/>
</dbReference>
<proteinExistence type="inferred from homology"/>
<evidence type="ECO:0000313" key="8">
    <source>
        <dbReference type="Proteomes" id="UP000799424"/>
    </source>
</evidence>
<dbReference type="Proteomes" id="UP000799424">
    <property type="component" value="Unassembled WGS sequence"/>
</dbReference>
<dbReference type="GO" id="GO:0030570">
    <property type="term" value="F:pectate lyase activity"/>
    <property type="evidence" value="ECO:0007669"/>
    <property type="project" value="InterPro"/>
</dbReference>
<feature type="domain" description="Pectate lyase" evidence="6">
    <location>
        <begin position="45"/>
        <end position="253"/>
    </location>
</feature>
<evidence type="ECO:0000256" key="3">
    <source>
        <dbReference type="ARBA" id="ARBA00023239"/>
    </source>
</evidence>
<sequence length="315" mass="32810">MHFSNIAVAALTAATAYAAPVEKRAAKVDELVGFAAGTTGGGSGAGTTVTSCAALTTAAKAGGVIKISGQLTGCGIIKIISNTSVLGVGANSGLTDSGFQIRKATNVIIRNLKFYRAPAGKDLVDIDESTKVWVDHNDFSSIGITGDKDKYDGLLDAKHGADSLTFSWNKFHDHWKGSLVGHSDNNAAQDTGKLKVTYHHNHFTKVNSRLPSVRFGTAHVYSSCYDGGISGVNSRMGAQVFVEANSFTNVANAIITNLDSKEEGSANESGNLLVNSTTQITKKSTYKPSYAYTVDPAASACSITSKSAGVGVVTF</sequence>
<evidence type="ECO:0000313" key="7">
    <source>
        <dbReference type="EMBL" id="KAF2829544.1"/>
    </source>
</evidence>
<organism evidence="7 8">
    <name type="scientific">Ophiobolus disseminans</name>
    <dbReference type="NCBI Taxonomy" id="1469910"/>
    <lineage>
        <taxon>Eukaryota</taxon>
        <taxon>Fungi</taxon>
        <taxon>Dikarya</taxon>
        <taxon>Ascomycota</taxon>
        <taxon>Pezizomycotina</taxon>
        <taxon>Dothideomycetes</taxon>
        <taxon>Pleosporomycetidae</taxon>
        <taxon>Pleosporales</taxon>
        <taxon>Pleosporineae</taxon>
        <taxon>Phaeosphaeriaceae</taxon>
        <taxon>Ophiobolus</taxon>
    </lineage>
</organism>
<dbReference type="InterPro" id="IPR045032">
    <property type="entry name" value="PEL"/>
</dbReference>
<dbReference type="PANTHER" id="PTHR31683">
    <property type="entry name" value="PECTATE LYASE 18-RELATED"/>
    <property type="match status" value="1"/>
</dbReference>
<dbReference type="InterPro" id="IPR011050">
    <property type="entry name" value="Pectin_lyase_fold/virulence"/>
</dbReference>